<dbReference type="SUPFAM" id="SSF50129">
    <property type="entry name" value="GroES-like"/>
    <property type="match status" value="1"/>
</dbReference>
<dbReference type="PANTHER" id="PTHR48106">
    <property type="entry name" value="QUINONE OXIDOREDUCTASE PIG3-RELATED"/>
    <property type="match status" value="1"/>
</dbReference>
<dbReference type="EMBL" id="LHPN01000003">
    <property type="protein sequence ID" value="OAL72686.1"/>
    <property type="molecule type" value="Genomic_DNA"/>
</dbReference>
<dbReference type="InterPro" id="IPR036291">
    <property type="entry name" value="NAD(P)-bd_dom_sf"/>
</dbReference>
<sequence length="412" mass="44950">MKTSLQSIAISAVAKRLFIPRVYTHPSVNPAFNLKVQTGLHGFGHNTSAPRRLLFIYRNMTSLPTTQKGVLVSKIGGPEVLEYKTDLPVPSPKEGEVLVKNNLTAINLIDTYFRKGVYDSTKPEILGKEGAGTIVALGPGPNPYNFAVGDRVAWIGTAGYAEYSTPPAYRVAKIPQGVSDEDVLAVLLTGATCLSFIREAYEVKKGDWILLHAAAGGAGIIMTQLLKLAGAKVIGTAGGPEKVELVRGLGADVVIDYKNMEGAKWLDKVMEVTGGEGVNAVYDSVGKDTWEDSLKAVRRKGSVVFFGNSSGVVPPFPISMLAGKNIKICRPVLFNYIYTREEFDLYMNELFQLLEEGKLKTSIYKVYPLEDIQQAHQVGLPQVQSLSQIEKIDIIFNRHRISKEGKQLASCC</sequence>
<keyword evidence="7" id="KW-1185">Reference proteome</keyword>
<comment type="caution">
    <text evidence="6">The sequence shown here is derived from an EMBL/GenBank/DDBJ whole genome shotgun (WGS) entry which is preliminary data.</text>
</comment>
<dbReference type="GO" id="GO:0005829">
    <property type="term" value="C:cytosol"/>
    <property type="evidence" value="ECO:0007669"/>
    <property type="project" value="TreeGrafter"/>
</dbReference>
<dbReference type="InterPro" id="IPR013149">
    <property type="entry name" value="ADH-like_C"/>
</dbReference>
<evidence type="ECO:0000313" key="6">
    <source>
        <dbReference type="EMBL" id="OAL72686.1"/>
    </source>
</evidence>
<protein>
    <recommendedName>
        <fullName evidence="4">Probable quinone oxidoreductase</fullName>
    </recommendedName>
    <alternativeName>
        <fullName evidence="3">NADPH:quinone reductase</fullName>
    </alternativeName>
</protein>
<dbReference type="InterPro" id="IPR020843">
    <property type="entry name" value="ER"/>
</dbReference>
<dbReference type="GO" id="GO:0035925">
    <property type="term" value="F:mRNA 3'-UTR AU-rich region binding"/>
    <property type="evidence" value="ECO:0007669"/>
    <property type="project" value="TreeGrafter"/>
</dbReference>
<dbReference type="Pfam" id="PF08240">
    <property type="entry name" value="ADH_N"/>
    <property type="match status" value="1"/>
</dbReference>
<dbReference type="GO" id="GO:0008270">
    <property type="term" value="F:zinc ion binding"/>
    <property type="evidence" value="ECO:0007669"/>
    <property type="project" value="InterPro"/>
</dbReference>
<dbReference type="SMART" id="SM00829">
    <property type="entry name" value="PKS_ER"/>
    <property type="match status" value="1"/>
</dbReference>
<dbReference type="Gene3D" id="3.90.180.10">
    <property type="entry name" value="Medium-chain alcohol dehydrogenases, catalytic domain"/>
    <property type="match status" value="1"/>
</dbReference>
<evidence type="ECO:0000256" key="3">
    <source>
        <dbReference type="ARBA" id="ARBA00043088"/>
    </source>
</evidence>
<dbReference type="OrthoDB" id="48317at2759"/>
<name>A0A178FL40_TRIVO</name>
<dbReference type="PROSITE" id="PS01162">
    <property type="entry name" value="QOR_ZETA_CRYSTAL"/>
    <property type="match status" value="1"/>
</dbReference>
<dbReference type="GO" id="GO:0070402">
    <property type="term" value="F:NADPH binding"/>
    <property type="evidence" value="ECO:0007669"/>
    <property type="project" value="TreeGrafter"/>
</dbReference>
<dbReference type="Pfam" id="PF00107">
    <property type="entry name" value="ADH_zinc_N"/>
    <property type="match status" value="1"/>
</dbReference>
<dbReference type="Gene3D" id="3.40.50.720">
    <property type="entry name" value="NAD(P)-binding Rossmann-like Domain"/>
    <property type="match status" value="1"/>
</dbReference>
<evidence type="ECO:0000259" key="5">
    <source>
        <dbReference type="SMART" id="SM00829"/>
    </source>
</evidence>
<dbReference type="AlphaFoldDB" id="A0A178FL40"/>
<gene>
    <name evidence="6" type="ORF">A7D00_2459</name>
</gene>
<dbReference type="CDD" id="cd05286">
    <property type="entry name" value="QOR2"/>
    <property type="match status" value="1"/>
</dbReference>
<evidence type="ECO:0000313" key="7">
    <source>
        <dbReference type="Proteomes" id="UP000243519"/>
    </source>
</evidence>
<dbReference type="GO" id="GO:0003960">
    <property type="term" value="F:quinone reductase (NADPH) activity"/>
    <property type="evidence" value="ECO:0007669"/>
    <property type="project" value="InterPro"/>
</dbReference>
<keyword evidence="1" id="KW-0521">NADP</keyword>
<dbReference type="PANTHER" id="PTHR48106:SF13">
    <property type="entry name" value="QUINONE OXIDOREDUCTASE-RELATED"/>
    <property type="match status" value="1"/>
</dbReference>
<dbReference type="InterPro" id="IPR047618">
    <property type="entry name" value="QOR-like"/>
</dbReference>
<dbReference type="InterPro" id="IPR013154">
    <property type="entry name" value="ADH-like_N"/>
</dbReference>
<dbReference type="InterPro" id="IPR002364">
    <property type="entry name" value="Quin_OxRdtase/zeta-crystal_CS"/>
</dbReference>
<evidence type="ECO:0000256" key="2">
    <source>
        <dbReference type="ARBA" id="ARBA00023002"/>
    </source>
</evidence>
<accession>A0A178FL40</accession>
<organism evidence="6 7">
    <name type="scientific">Trichophyton violaceum</name>
    <dbReference type="NCBI Taxonomy" id="34388"/>
    <lineage>
        <taxon>Eukaryota</taxon>
        <taxon>Fungi</taxon>
        <taxon>Dikarya</taxon>
        <taxon>Ascomycota</taxon>
        <taxon>Pezizomycotina</taxon>
        <taxon>Eurotiomycetes</taxon>
        <taxon>Eurotiomycetidae</taxon>
        <taxon>Onygenales</taxon>
        <taxon>Arthrodermataceae</taxon>
        <taxon>Trichophyton</taxon>
    </lineage>
</organism>
<dbReference type="SUPFAM" id="SSF51735">
    <property type="entry name" value="NAD(P)-binding Rossmann-fold domains"/>
    <property type="match status" value="1"/>
</dbReference>
<keyword evidence="2" id="KW-0560">Oxidoreductase</keyword>
<dbReference type="InterPro" id="IPR011032">
    <property type="entry name" value="GroES-like_sf"/>
</dbReference>
<dbReference type="Proteomes" id="UP000243519">
    <property type="component" value="Unassembled WGS sequence"/>
</dbReference>
<proteinExistence type="predicted"/>
<dbReference type="FunFam" id="3.40.50.720:FF:000053">
    <property type="entry name" value="Quinone oxidoreductase 1"/>
    <property type="match status" value="1"/>
</dbReference>
<evidence type="ECO:0000256" key="4">
    <source>
        <dbReference type="ARBA" id="ARBA00070796"/>
    </source>
</evidence>
<feature type="domain" description="Enoyl reductase (ER)" evidence="5">
    <location>
        <begin position="76"/>
        <end position="394"/>
    </location>
</feature>
<reference evidence="6 7" key="1">
    <citation type="submission" date="2016-05" db="EMBL/GenBank/DDBJ databases">
        <title>Genome sequencing of Trichophyton violaceum CMCC(F)T3l isolated from hair.</title>
        <authorList>
            <person name="Zhan P."/>
            <person name="Tao Y."/>
            <person name="Liu W."/>
        </authorList>
    </citation>
    <scope>NUCLEOTIDE SEQUENCE [LARGE SCALE GENOMIC DNA]</scope>
    <source>
        <strain evidence="7">CMCC(F)T3l</strain>
    </source>
</reference>
<evidence type="ECO:0000256" key="1">
    <source>
        <dbReference type="ARBA" id="ARBA00022857"/>
    </source>
</evidence>